<dbReference type="InterPro" id="IPR045247">
    <property type="entry name" value="Oye-like"/>
</dbReference>
<feature type="domain" description="NADH:flavin oxidoreductase/NADH oxidase N-terminal" evidence="6">
    <location>
        <begin position="19"/>
        <end position="78"/>
    </location>
</feature>
<accession>A0A6A1UTS7</accession>
<dbReference type="Pfam" id="PF00724">
    <property type="entry name" value="Oxidored_FMN"/>
    <property type="match status" value="1"/>
</dbReference>
<dbReference type="PANTHER" id="PTHR22893:SF62">
    <property type="entry name" value="12-OXOPHYTODIENOATE REDUCTASE-LIKE PROTEIN"/>
    <property type="match status" value="1"/>
</dbReference>
<dbReference type="InterPro" id="IPR001155">
    <property type="entry name" value="OxRdtase_FMN_N"/>
</dbReference>
<dbReference type="InterPro" id="IPR013785">
    <property type="entry name" value="Aldolase_TIM"/>
</dbReference>
<proteinExistence type="inferred from homology"/>
<dbReference type="Gene3D" id="3.20.20.70">
    <property type="entry name" value="Aldolase class I"/>
    <property type="match status" value="1"/>
</dbReference>
<keyword evidence="3" id="KW-0285">Flavoprotein</keyword>
<dbReference type="EMBL" id="RXIC02000026">
    <property type="protein sequence ID" value="KAB1203526.1"/>
    <property type="molecule type" value="Genomic_DNA"/>
</dbReference>
<reference evidence="7 8" key="1">
    <citation type="journal article" date="2019" name="Plant Biotechnol. J.">
        <title>The red bayberry genome and genetic basis of sex determination.</title>
        <authorList>
            <person name="Jia H.M."/>
            <person name="Jia H.J."/>
            <person name="Cai Q.L."/>
            <person name="Wang Y."/>
            <person name="Zhao H.B."/>
            <person name="Yang W.F."/>
            <person name="Wang G.Y."/>
            <person name="Li Y.H."/>
            <person name="Zhan D.L."/>
            <person name="Shen Y.T."/>
            <person name="Niu Q.F."/>
            <person name="Chang L."/>
            <person name="Qiu J."/>
            <person name="Zhao L."/>
            <person name="Xie H.B."/>
            <person name="Fu W.Y."/>
            <person name="Jin J."/>
            <person name="Li X.W."/>
            <person name="Jiao Y."/>
            <person name="Zhou C.C."/>
            <person name="Tu T."/>
            <person name="Chai C.Y."/>
            <person name="Gao J.L."/>
            <person name="Fan L.J."/>
            <person name="van de Weg E."/>
            <person name="Wang J.Y."/>
            <person name="Gao Z.S."/>
        </authorList>
    </citation>
    <scope>NUCLEOTIDE SEQUENCE [LARGE SCALE GENOMIC DNA]</scope>
    <source>
        <tissue evidence="7">Leaves</tissue>
    </source>
</reference>
<dbReference type="AlphaFoldDB" id="A0A6A1UTS7"/>
<gene>
    <name evidence="7" type="ORF">CJ030_MR8G015349</name>
</gene>
<organism evidence="7 8">
    <name type="scientific">Morella rubra</name>
    <name type="common">Chinese bayberry</name>
    <dbReference type="NCBI Taxonomy" id="262757"/>
    <lineage>
        <taxon>Eukaryota</taxon>
        <taxon>Viridiplantae</taxon>
        <taxon>Streptophyta</taxon>
        <taxon>Embryophyta</taxon>
        <taxon>Tracheophyta</taxon>
        <taxon>Spermatophyta</taxon>
        <taxon>Magnoliopsida</taxon>
        <taxon>eudicotyledons</taxon>
        <taxon>Gunneridae</taxon>
        <taxon>Pentapetalae</taxon>
        <taxon>rosids</taxon>
        <taxon>fabids</taxon>
        <taxon>Fagales</taxon>
        <taxon>Myricaceae</taxon>
        <taxon>Morella</taxon>
    </lineage>
</organism>
<keyword evidence="5" id="KW-0521">NADP</keyword>
<evidence type="ECO:0000256" key="5">
    <source>
        <dbReference type="ARBA" id="ARBA00022857"/>
    </source>
</evidence>
<comment type="caution">
    <text evidence="7">The sequence shown here is derived from an EMBL/GenBank/DDBJ whole genome shotgun (WGS) entry which is preliminary data.</text>
</comment>
<comment type="cofactor">
    <cofactor evidence="1">
        <name>FMN</name>
        <dbReference type="ChEBI" id="CHEBI:58210"/>
    </cofactor>
</comment>
<evidence type="ECO:0000259" key="6">
    <source>
        <dbReference type="Pfam" id="PF00724"/>
    </source>
</evidence>
<dbReference type="PANTHER" id="PTHR22893">
    <property type="entry name" value="NADH OXIDOREDUCTASE-RELATED"/>
    <property type="match status" value="1"/>
</dbReference>
<evidence type="ECO:0000256" key="1">
    <source>
        <dbReference type="ARBA" id="ARBA00001917"/>
    </source>
</evidence>
<dbReference type="GO" id="GO:0010181">
    <property type="term" value="F:FMN binding"/>
    <property type="evidence" value="ECO:0007669"/>
    <property type="project" value="InterPro"/>
</dbReference>
<dbReference type="OrthoDB" id="1663137at2759"/>
<keyword evidence="8" id="KW-1185">Reference proteome</keyword>
<sequence>MAGETESKKAKMEATPAPLLAPYKMGNFILSHRVVLAPLSRLRSYNFVAQPHAVLYYSQRTTKGGFLIGEASGISDTAQG</sequence>
<name>A0A6A1UTS7_9ROSI</name>
<dbReference type="SUPFAM" id="SSF51395">
    <property type="entry name" value="FMN-linked oxidoreductases"/>
    <property type="match status" value="1"/>
</dbReference>
<evidence type="ECO:0000313" key="7">
    <source>
        <dbReference type="EMBL" id="KAB1203526.1"/>
    </source>
</evidence>
<comment type="similarity">
    <text evidence="2">Belongs to the NADH:flavin oxidoreductase/NADH oxidase family.</text>
</comment>
<dbReference type="GO" id="GO:0016491">
    <property type="term" value="F:oxidoreductase activity"/>
    <property type="evidence" value="ECO:0007669"/>
    <property type="project" value="InterPro"/>
</dbReference>
<evidence type="ECO:0000256" key="4">
    <source>
        <dbReference type="ARBA" id="ARBA00022643"/>
    </source>
</evidence>
<evidence type="ECO:0000313" key="8">
    <source>
        <dbReference type="Proteomes" id="UP000516437"/>
    </source>
</evidence>
<evidence type="ECO:0000256" key="2">
    <source>
        <dbReference type="ARBA" id="ARBA00005979"/>
    </source>
</evidence>
<keyword evidence="4" id="KW-0288">FMN</keyword>
<protein>
    <submittedName>
        <fullName evidence="7">Putative 12-oxophytodienoate reductase 11</fullName>
    </submittedName>
</protein>
<dbReference type="Proteomes" id="UP000516437">
    <property type="component" value="Chromosome 8"/>
</dbReference>
<evidence type="ECO:0000256" key="3">
    <source>
        <dbReference type="ARBA" id="ARBA00022630"/>
    </source>
</evidence>